<keyword evidence="1 3" id="KW-0479">Metal-binding</keyword>
<dbReference type="SMART" id="SM00184">
    <property type="entry name" value="RING"/>
    <property type="match status" value="2"/>
</dbReference>
<dbReference type="RefSeq" id="XP_009055816.1">
    <property type="nucleotide sequence ID" value="XM_009057568.1"/>
</dbReference>
<dbReference type="PANTHER" id="PTHR14991:SF0">
    <property type="entry name" value="RING FINGER PROTEIN 32"/>
    <property type="match status" value="1"/>
</dbReference>
<dbReference type="HOGENOM" id="CLU_064517_0_0_1"/>
<protein>
    <recommendedName>
        <fullName evidence="4">RING-type domain-containing protein</fullName>
    </recommendedName>
</protein>
<evidence type="ECO:0000256" key="2">
    <source>
        <dbReference type="ARBA" id="ARBA00022833"/>
    </source>
</evidence>
<evidence type="ECO:0000313" key="6">
    <source>
        <dbReference type="Proteomes" id="UP000030746"/>
    </source>
</evidence>
<dbReference type="Gene3D" id="1.20.5.190">
    <property type="match status" value="1"/>
</dbReference>
<proteinExistence type="predicted"/>
<dbReference type="CDD" id="cd23767">
    <property type="entry name" value="IQCD"/>
    <property type="match status" value="1"/>
</dbReference>
<evidence type="ECO:0000313" key="5">
    <source>
        <dbReference type="EMBL" id="ESO93624.1"/>
    </source>
</evidence>
<name>V4BX37_LOTGI</name>
<evidence type="ECO:0000259" key="4">
    <source>
        <dbReference type="PROSITE" id="PS50089"/>
    </source>
</evidence>
<sequence>MWTIEQKNMSARNPGNSNSSVILTAVALQDHWVRTLALGKTFGPRKIGIGPAAKSKQKKEIKSVVDTGNRVKKDNVKVKKEEEFVLDIKPPPLTLAQKFGLVDAPKQLLTEAEWNGVKIKSNIREDSKQPCVICKEDFGLQQQVLLSCSHVFHRACLQAFEKYTGKKTCPMCRHKQYQSRVIHEGSKQYRLTCATKIQAVWRGYVVRCWYKNFRLSVPPTDPKLRRKFFEEKLQDITDRMVKSCDFSLHGFLQEMDQSLEASRNVFKNFDAMFNILSEQDWEEVQLKAVLRADTDCPICLQDLAPTVLLSCSHVFHDMCLCTLEKLTEGDLRNNCPVCRAVYQKKIIHM</sequence>
<feature type="domain" description="RING-type" evidence="4">
    <location>
        <begin position="131"/>
        <end position="173"/>
    </location>
</feature>
<dbReference type="GO" id="GO:0008270">
    <property type="term" value="F:zinc ion binding"/>
    <property type="evidence" value="ECO:0007669"/>
    <property type="project" value="UniProtKB-KW"/>
</dbReference>
<dbReference type="PROSITE" id="PS50089">
    <property type="entry name" value="ZF_RING_2"/>
    <property type="match status" value="2"/>
</dbReference>
<evidence type="ECO:0000256" key="1">
    <source>
        <dbReference type="ARBA" id="ARBA00022771"/>
    </source>
</evidence>
<reference evidence="5 6" key="1">
    <citation type="journal article" date="2013" name="Nature">
        <title>Insights into bilaterian evolution from three spiralian genomes.</title>
        <authorList>
            <person name="Simakov O."/>
            <person name="Marletaz F."/>
            <person name="Cho S.J."/>
            <person name="Edsinger-Gonzales E."/>
            <person name="Havlak P."/>
            <person name="Hellsten U."/>
            <person name="Kuo D.H."/>
            <person name="Larsson T."/>
            <person name="Lv J."/>
            <person name="Arendt D."/>
            <person name="Savage R."/>
            <person name="Osoegawa K."/>
            <person name="de Jong P."/>
            <person name="Grimwood J."/>
            <person name="Chapman J.A."/>
            <person name="Shapiro H."/>
            <person name="Aerts A."/>
            <person name="Otillar R.P."/>
            <person name="Terry A.Y."/>
            <person name="Boore J.L."/>
            <person name="Grigoriev I.V."/>
            <person name="Lindberg D.R."/>
            <person name="Seaver E.C."/>
            <person name="Weisblat D.A."/>
            <person name="Putnam N.H."/>
            <person name="Rokhsar D.S."/>
        </authorList>
    </citation>
    <scope>NUCLEOTIDE SEQUENCE [LARGE SCALE GENOMIC DNA]</scope>
</reference>
<keyword evidence="2" id="KW-0862">Zinc</keyword>
<dbReference type="AlphaFoldDB" id="V4BX37"/>
<dbReference type="EMBL" id="KB201891">
    <property type="protein sequence ID" value="ESO93624.1"/>
    <property type="molecule type" value="Genomic_DNA"/>
</dbReference>
<feature type="domain" description="RING-type" evidence="4">
    <location>
        <begin position="296"/>
        <end position="339"/>
    </location>
</feature>
<dbReference type="STRING" id="225164.V4BX37"/>
<dbReference type="Proteomes" id="UP000030746">
    <property type="component" value="Unassembled WGS sequence"/>
</dbReference>
<accession>V4BX37</accession>
<evidence type="ECO:0000256" key="3">
    <source>
        <dbReference type="PROSITE-ProRule" id="PRU00175"/>
    </source>
</evidence>
<dbReference type="Pfam" id="PF13639">
    <property type="entry name" value="zf-RING_2"/>
    <property type="match status" value="2"/>
</dbReference>
<dbReference type="SUPFAM" id="SSF57850">
    <property type="entry name" value="RING/U-box"/>
    <property type="match status" value="2"/>
</dbReference>
<dbReference type="PROSITE" id="PS50096">
    <property type="entry name" value="IQ"/>
    <property type="match status" value="1"/>
</dbReference>
<dbReference type="CDD" id="cd16677">
    <property type="entry name" value="RING-H2_RNF32_rpt1"/>
    <property type="match status" value="1"/>
</dbReference>
<dbReference type="Gene3D" id="3.30.40.10">
    <property type="entry name" value="Zinc/RING finger domain, C3HC4 (zinc finger)"/>
    <property type="match status" value="2"/>
</dbReference>
<dbReference type="CTD" id="20238769"/>
<dbReference type="OMA" id="PQENDWD"/>
<organism evidence="5 6">
    <name type="scientific">Lottia gigantea</name>
    <name type="common">Giant owl limpet</name>
    <dbReference type="NCBI Taxonomy" id="225164"/>
    <lineage>
        <taxon>Eukaryota</taxon>
        <taxon>Metazoa</taxon>
        <taxon>Spiralia</taxon>
        <taxon>Lophotrochozoa</taxon>
        <taxon>Mollusca</taxon>
        <taxon>Gastropoda</taxon>
        <taxon>Patellogastropoda</taxon>
        <taxon>Lottioidea</taxon>
        <taxon>Lottiidae</taxon>
        <taxon>Lottia</taxon>
    </lineage>
</organism>
<keyword evidence="6" id="KW-1185">Reference proteome</keyword>
<dbReference type="KEGG" id="lgi:LOTGIDRAFT_161737"/>
<keyword evidence="1 3" id="KW-0863">Zinc-finger</keyword>
<dbReference type="InterPro" id="IPR001841">
    <property type="entry name" value="Znf_RING"/>
</dbReference>
<dbReference type="InterPro" id="IPR000048">
    <property type="entry name" value="IQ_motif_EF-hand-BS"/>
</dbReference>
<dbReference type="PANTHER" id="PTHR14991">
    <property type="entry name" value="RING FINGER PROTEIN 32"/>
    <property type="match status" value="1"/>
</dbReference>
<dbReference type="InterPro" id="IPR042862">
    <property type="entry name" value="RNF32"/>
</dbReference>
<dbReference type="InterPro" id="IPR013083">
    <property type="entry name" value="Znf_RING/FYVE/PHD"/>
</dbReference>
<gene>
    <name evidence="5" type="ORF">LOTGIDRAFT_161737</name>
</gene>
<dbReference type="GeneID" id="20238769"/>
<dbReference type="Pfam" id="PF00612">
    <property type="entry name" value="IQ"/>
    <property type="match status" value="1"/>
</dbReference>
<dbReference type="OrthoDB" id="8062037at2759"/>